<keyword evidence="2" id="KW-1185">Reference proteome</keyword>
<dbReference type="AlphaFoldDB" id="A0AAD7CP06"/>
<evidence type="ECO:0000313" key="2">
    <source>
        <dbReference type="Proteomes" id="UP001221757"/>
    </source>
</evidence>
<proteinExistence type="predicted"/>
<dbReference type="Proteomes" id="UP001221757">
    <property type="component" value="Unassembled WGS sequence"/>
</dbReference>
<gene>
    <name evidence="1" type="ORF">B0H17DRAFT_1101729</name>
</gene>
<feature type="non-terminal residue" evidence="1">
    <location>
        <position position="56"/>
    </location>
</feature>
<accession>A0AAD7CP06</accession>
<sequence length="56" mass="6078">MVPNSLVRLSARSLSKVDGMLQESNTASMCSRCRPNDHLHIGAHCPSSGVHYTVLI</sequence>
<dbReference type="EMBL" id="JARKIE010000353">
    <property type="protein sequence ID" value="KAJ7651920.1"/>
    <property type="molecule type" value="Genomic_DNA"/>
</dbReference>
<evidence type="ECO:0000313" key="1">
    <source>
        <dbReference type="EMBL" id="KAJ7651920.1"/>
    </source>
</evidence>
<comment type="caution">
    <text evidence="1">The sequence shown here is derived from an EMBL/GenBank/DDBJ whole genome shotgun (WGS) entry which is preliminary data.</text>
</comment>
<reference evidence="1" key="1">
    <citation type="submission" date="2023-03" db="EMBL/GenBank/DDBJ databases">
        <title>Massive genome expansion in bonnet fungi (Mycena s.s.) driven by repeated elements and novel gene families across ecological guilds.</title>
        <authorList>
            <consortium name="Lawrence Berkeley National Laboratory"/>
            <person name="Harder C.B."/>
            <person name="Miyauchi S."/>
            <person name="Viragh M."/>
            <person name="Kuo A."/>
            <person name="Thoen E."/>
            <person name="Andreopoulos B."/>
            <person name="Lu D."/>
            <person name="Skrede I."/>
            <person name="Drula E."/>
            <person name="Henrissat B."/>
            <person name="Morin E."/>
            <person name="Kohler A."/>
            <person name="Barry K."/>
            <person name="LaButti K."/>
            <person name="Morin E."/>
            <person name="Salamov A."/>
            <person name="Lipzen A."/>
            <person name="Mereny Z."/>
            <person name="Hegedus B."/>
            <person name="Baldrian P."/>
            <person name="Stursova M."/>
            <person name="Weitz H."/>
            <person name="Taylor A."/>
            <person name="Grigoriev I.V."/>
            <person name="Nagy L.G."/>
            <person name="Martin F."/>
            <person name="Kauserud H."/>
        </authorList>
    </citation>
    <scope>NUCLEOTIDE SEQUENCE</scope>
    <source>
        <strain evidence="1">CBHHK067</strain>
    </source>
</reference>
<organism evidence="1 2">
    <name type="scientific">Mycena rosella</name>
    <name type="common">Pink bonnet</name>
    <name type="synonym">Agaricus rosellus</name>
    <dbReference type="NCBI Taxonomy" id="1033263"/>
    <lineage>
        <taxon>Eukaryota</taxon>
        <taxon>Fungi</taxon>
        <taxon>Dikarya</taxon>
        <taxon>Basidiomycota</taxon>
        <taxon>Agaricomycotina</taxon>
        <taxon>Agaricomycetes</taxon>
        <taxon>Agaricomycetidae</taxon>
        <taxon>Agaricales</taxon>
        <taxon>Marasmiineae</taxon>
        <taxon>Mycenaceae</taxon>
        <taxon>Mycena</taxon>
    </lineage>
</organism>
<name>A0AAD7CP06_MYCRO</name>
<protein>
    <submittedName>
        <fullName evidence="1">Uncharacterized protein</fullName>
    </submittedName>
</protein>